<evidence type="ECO:0000256" key="8">
    <source>
        <dbReference type="RuleBase" id="RU361238"/>
    </source>
</evidence>
<protein>
    <recommendedName>
        <fullName evidence="8">Carboxylic ester hydrolase</fullName>
        <ecNumber evidence="8">3.1.1.-</ecNumber>
    </recommendedName>
</protein>
<evidence type="ECO:0000313" key="10">
    <source>
        <dbReference type="EMBL" id="KAK5074536.1"/>
    </source>
</evidence>
<sequence>MASFKLLWALLFATSALAQSLADVCTVSYVADNLPSAADFNGLIFDASSVTANAVYNASANGQNNFVSATGLNYCNVTFSYSHAGRTNDTYSLWYYLPEPSSFQNRFLATGGGGEAINSGASSLAQGIINGAVAGLTDGGFGSFNNEVTDVLLLAKGTINYEALYSFGYKGIHEMTIVGKQLAKNFYNASSIYSYYFGCSEGGREGWRQVQRYGKQFDGAVIGAPAIRQAYQQVNHLSSGVIETQMNYYPPPCELERILNDTIAFCDPLDGKPDGVVSRTDLCRLQFNANSSIGNSYYCAASGGMGGGMGRPPSKRQIGGGGATTPAQNGTVTAEGAAVAQSIVNGLFDSEGRQIYMSYQPSATFSDAQTSYNSTSDEWYITASGIGVTWVNMFLDEVDSDSLSLDNVTADTLREWILEGLQKYSSTMQTVWPDLEEFHDAGGKVLSYHGESDFSIPTISSVIYQDSVREVMYPNMTYNESMAQINDWYRLFLVPGAGHCGPSDTQPNGPWPLTTLETLIQWVEDDVKPETLNGTVTEVDEEGDSQQICAFPLRPHWSGNNTSVTCIYPDEAALDTWFPDLNFIHLPVY</sequence>
<keyword evidence="7" id="KW-1015">Disulfide bond</keyword>
<comment type="caution">
    <text evidence="10">The sequence shown here is derived from an EMBL/GenBank/DDBJ whole genome shotgun (WGS) entry which is preliminary data.</text>
</comment>
<keyword evidence="6" id="KW-0106">Calcium</keyword>
<feature type="signal peptide" evidence="8">
    <location>
        <begin position="1"/>
        <end position="18"/>
    </location>
</feature>
<evidence type="ECO:0000256" key="7">
    <source>
        <dbReference type="ARBA" id="ARBA00023157"/>
    </source>
</evidence>
<comment type="similarity">
    <text evidence="1 8">Belongs to the tannase family.</text>
</comment>
<dbReference type="SUPFAM" id="SSF53474">
    <property type="entry name" value="alpha/beta-Hydrolases"/>
    <property type="match status" value="1"/>
</dbReference>
<evidence type="ECO:0000256" key="2">
    <source>
        <dbReference type="ARBA" id="ARBA00022487"/>
    </source>
</evidence>
<keyword evidence="5 8" id="KW-0378">Hydrolase</keyword>
<feature type="region of interest" description="Disordered" evidence="9">
    <location>
        <begin position="309"/>
        <end position="329"/>
    </location>
</feature>
<organism evidence="10 11">
    <name type="scientific">Lithohypha guttulata</name>
    <dbReference type="NCBI Taxonomy" id="1690604"/>
    <lineage>
        <taxon>Eukaryota</taxon>
        <taxon>Fungi</taxon>
        <taxon>Dikarya</taxon>
        <taxon>Ascomycota</taxon>
        <taxon>Pezizomycotina</taxon>
        <taxon>Eurotiomycetes</taxon>
        <taxon>Chaetothyriomycetidae</taxon>
        <taxon>Chaetothyriales</taxon>
        <taxon>Trichomeriaceae</taxon>
        <taxon>Lithohypha</taxon>
    </lineage>
</organism>
<dbReference type="EC" id="3.1.1.-" evidence="8"/>
<evidence type="ECO:0000256" key="4">
    <source>
        <dbReference type="ARBA" id="ARBA00022729"/>
    </source>
</evidence>
<dbReference type="InterPro" id="IPR029058">
    <property type="entry name" value="AB_hydrolase_fold"/>
</dbReference>
<evidence type="ECO:0000256" key="1">
    <source>
        <dbReference type="ARBA" id="ARBA00006249"/>
    </source>
</evidence>
<dbReference type="InterPro" id="IPR011118">
    <property type="entry name" value="Tannase/feruloyl_esterase"/>
</dbReference>
<gene>
    <name evidence="10" type="ORF">LTR24_010137</name>
</gene>
<dbReference type="Proteomes" id="UP001345013">
    <property type="component" value="Unassembled WGS sequence"/>
</dbReference>
<keyword evidence="2" id="KW-0719">Serine esterase</keyword>
<evidence type="ECO:0000256" key="9">
    <source>
        <dbReference type="SAM" id="MobiDB-lite"/>
    </source>
</evidence>
<keyword evidence="11" id="KW-1185">Reference proteome</keyword>
<reference evidence="10 11" key="1">
    <citation type="submission" date="2023-08" db="EMBL/GenBank/DDBJ databases">
        <title>Black Yeasts Isolated from many extreme environments.</title>
        <authorList>
            <person name="Coleine C."/>
            <person name="Stajich J.E."/>
            <person name="Selbmann L."/>
        </authorList>
    </citation>
    <scope>NUCLEOTIDE SEQUENCE [LARGE SCALE GENOMIC DNA]</scope>
    <source>
        <strain evidence="10 11">CCFEE 5885</strain>
    </source>
</reference>
<keyword evidence="3" id="KW-0479">Metal-binding</keyword>
<dbReference type="PANTHER" id="PTHR33938:SF16">
    <property type="entry name" value="CARBOXYLIC ESTER HYDROLASE"/>
    <property type="match status" value="1"/>
</dbReference>
<dbReference type="PANTHER" id="PTHR33938">
    <property type="entry name" value="FERULOYL ESTERASE B-RELATED"/>
    <property type="match status" value="1"/>
</dbReference>
<dbReference type="Pfam" id="PF07519">
    <property type="entry name" value="Tannase"/>
    <property type="match status" value="1"/>
</dbReference>
<proteinExistence type="inferred from homology"/>
<name>A0ABR0JV97_9EURO</name>
<evidence type="ECO:0000313" key="11">
    <source>
        <dbReference type="Proteomes" id="UP001345013"/>
    </source>
</evidence>
<keyword evidence="4 8" id="KW-0732">Signal</keyword>
<evidence type="ECO:0000256" key="5">
    <source>
        <dbReference type="ARBA" id="ARBA00022801"/>
    </source>
</evidence>
<feature type="chain" id="PRO_5044988920" description="Carboxylic ester hydrolase" evidence="8">
    <location>
        <begin position="19"/>
        <end position="589"/>
    </location>
</feature>
<accession>A0ABR0JV97</accession>
<dbReference type="EMBL" id="JAVRRG010000279">
    <property type="protein sequence ID" value="KAK5074536.1"/>
    <property type="molecule type" value="Genomic_DNA"/>
</dbReference>
<evidence type="ECO:0000256" key="6">
    <source>
        <dbReference type="ARBA" id="ARBA00022837"/>
    </source>
</evidence>
<evidence type="ECO:0000256" key="3">
    <source>
        <dbReference type="ARBA" id="ARBA00022723"/>
    </source>
</evidence>